<dbReference type="SUPFAM" id="SSF117281">
    <property type="entry name" value="Kelch motif"/>
    <property type="match status" value="1"/>
</dbReference>
<sequence>MSNGEESHVMTFQMLPDDVVLNCLSRIPRLHYPSLSLVSKKFRSIIASRELYETRSFLGRTESCLYVSLRFGLGSNPLIWFTLCQKPNSSSKILVPISSPNSPFERMSGVVAVDSSIYSIGGVTNPSSRVMVMDSYSLTYRDDAPSMRVARVLPSVCVLDGKIYVTGGCKNADSTNWIEVFDTKTQSWEFLQIPSEEICIGSEYKTMGYEGTIYVGSHERNVTYKVHKGKWRAADLKMHWGWCGKPICVIDNVLFHYYCWMIYWYDSKNRIWIPLKGLSSSFMFPFNMESDISAVRLTDYGGNMSVLWVVYKTINYHTEKIMYCAEIAIERDQGGEIWGTLKWSDIVFETNQHYWLEDVLATTV</sequence>
<dbReference type="Pfam" id="PF25210">
    <property type="entry name" value="Kelch_FKB95"/>
    <property type="match status" value="1"/>
</dbReference>
<dbReference type="OrthoDB" id="45365at2759"/>
<organism evidence="2 3">
    <name type="scientific">Eutrema salsugineum</name>
    <name type="common">Saltwater cress</name>
    <name type="synonym">Sisymbrium salsugineum</name>
    <dbReference type="NCBI Taxonomy" id="72664"/>
    <lineage>
        <taxon>Eukaryota</taxon>
        <taxon>Viridiplantae</taxon>
        <taxon>Streptophyta</taxon>
        <taxon>Embryophyta</taxon>
        <taxon>Tracheophyta</taxon>
        <taxon>Spermatophyta</taxon>
        <taxon>Magnoliopsida</taxon>
        <taxon>eudicotyledons</taxon>
        <taxon>Gunneridae</taxon>
        <taxon>Pentapetalae</taxon>
        <taxon>rosids</taxon>
        <taxon>malvids</taxon>
        <taxon>Brassicales</taxon>
        <taxon>Brassicaceae</taxon>
        <taxon>Eutremeae</taxon>
        <taxon>Eutrema</taxon>
    </lineage>
</organism>
<dbReference type="Gramene" id="ESQ30368">
    <property type="protein sequence ID" value="ESQ30368"/>
    <property type="gene ID" value="EUTSA_v10012107mg"/>
</dbReference>
<dbReference type="PROSITE" id="PS50181">
    <property type="entry name" value="FBOX"/>
    <property type="match status" value="1"/>
</dbReference>
<dbReference type="Proteomes" id="UP000030689">
    <property type="component" value="Unassembled WGS sequence"/>
</dbReference>
<gene>
    <name evidence="2" type="ORF">EUTSA_v10012107mg</name>
</gene>
<proteinExistence type="predicted"/>
<dbReference type="KEGG" id="eus:EUTSA_v10012107mg"/>
<name>V4KSL4_EUTSA</name>
<dbReference type="OMA" id="WIEVFDT"/>
<reference evidence="2 3" key="1">
    <citation type="journal article" date="2013" name="Front. Plant Sci.">
        <title>The Reference Genome of the Halophytic Plant Eutrema salsugineum.</title>
        <authorList>
            <person name="Yang R."/>
            <person name="Jarvis D.E."/>
            <person name="Chen H."/>
            <person name="Beilstein M.A."/>
            <person name="Grimwood J."/>
            <person name="Jenkins J."/>
            <person name="Shu S."/>
            <person name="Prochnik S."/>
            <person name="Xin M."/>
            <person name="Ma C."/>
            <person name="Schmutz J."/>
            <person name="Wing R.A."/>
            <person name="Mitchell-Olds T."/>
            <person name="Schumaker K.S."/>
            <person name="Wang X."/>
        </authorList>
    </citation>
    <scope>NUCLEOTIDE SEQUENCE [LARGE SCALE GENOMIC DNA]</scope>
</reference>
<dbReference type="InterPro" id="IPR015915">
    <property type="entry name" value="Kelch-typ_b-propeller"/>
</dbReference>
<dbReference type="PANTHER" id="PTHR24414:SF184">
    <property type="entry name" value="GALACTOSE OXIDASE_KELCH REPEAT SUPERFAMILY PROTEIN"/>
    <property type="match status" value="1"/>
</dbReference>
<dbReference type="Pfam" id="PF00646">
    <property type="entry name" value="F-box"/>
    <property type="match status" value="1"/>
</dbReference>
<dbReference type="Gene3D" id="2.120.10.80">
    <property type="entry name" value="Kelch-type beta propeller"/>
    <property type="match status" value="1"/>
</dbReference>
<evidence type="ECO:0000259" key="1">
    <source>
        <dbReference type="PROSITE" id="PS50181"/>
    </source>
</evidence>
<dbReference type="SMART" id="SM00256">
    <property type="entry name" value="FBOX"/>
    <property type="match status" value="1"/>
</dbReference>
<dbReference type="SUPFAM" id="SSF81383">
    <property type="entry name" value="F-box domain"/>
    <property type="match status" value="1"/>
</dbReference>
<feature type="domain" description="F-box" evidence="1">
    <location>
        <begin position="9"/>
        <end position="55"/>
    </location>
</feature>
<keyword evidence="3" id="KW-1185">Reference proteome</keyword>
<dbReference type="EMBL" id="KI517809">
    <property type="protein sequence ID" value="ESQ30368.1"/>
    <property type="molecule type" value="Genomic_DNA"/>
</dbReference>
<dbReference type="InterPro" id="IPR036047">
    <property type="entry name" value="F-box-like_dom_sf"/>
</dbReference>
<dbReference type="eggNOG" id="KOG1072">
    <property type="taxonomic scope" value="Eukaryota"/>
</dbReference>
<dbReference type="PANTHER" id="PTHR24414">
    <property type="entry name" value="F-BOX/KELCH-REPEAT PROTEIN SKIP4"/>
    <property type="match status" value="1"/>
</dbReference>
<evidence type="ECO:0000313" key="2">
    <source>
        <dbReference type="EMBL" id="ESQ30368.1"/>
    </source>
</evidence>
<dbReference type="CDD" id="cd22152">
    <property type="entry name" value="F-box_AtAFR-like"/>
    <property type="match status" value="1"/>
</dbReference>
<dbReference type="AlphaFoldDB" id="V4KSL4"/>
<accession>V4KSL4</accession>
<dbReference type="InterPro" id="IPR057499">
    <property type="entry name" value="Kelch_FKB95"/>
</dbReference>
<protein>
    <recommendedName>
        <fullName evidence="1">F-box domain-containing protein</fullName>
    </recommendedName>
</protein>
<dbReference type="InterPro" id="IPR001810">
    <property type="entry name" value="F-box_dom"/>
</dbReference>
<evidence type="ECO:0000313" key="3">
    <source>
        <dbReference type="Proteomes" id="UP000030689"/>
    </source>
</evidence>
<dbReference type="InterPro" id="IPR050354">
    <property type="entry name" value="F-box/kelch-repeat_ARATH"/>
</dbReference>